<proteinExistence type="predicted"/>
<protein>
    <submittedName>
        <fullName evidence="2">Uncharacterized protein</fullName>
    </submittedName>
</protein>
<keyword evidence="1" id="KW-0175">Coiled coil</keyword>
<sequence>MTCLKDVFDKTSQSFYQQQNQINSQIQYSQNKIDHLQQQNNSFVGKIQDFQQKYDLIQKQLEQSQQENKSLKKQLSEEKNKNVNLQIRVDHLTKKSKSLQKKNELLLLEIDMNKKTYEMKCEALLKQIYNSQSLETIQDKGNQQQLNQINQQYETLLENFITINENGQNNNVLDISNSQVKNMQTFADPVDDKEIIQMNNQFVKQENTSKLSSQFQSSKVSVSQDFINLIHNNEQYQNNQYNIIDMKDLQIQINPSSPFSNSNASKKLTMKLNQLSLINRNNQPYQINEDL</sequence>
<evidence type="ECO:0000313" key="3">
    <source>
        <dbReference type="Proteomes" id="UP000009168"/>
    </source>
</evidence>
<dbReference type="Proteomes" id="UP000009168">
    <property type="component" value="Unassembled WGS sequence"/>
</dbReference>
<accession>Q22UQ9</accession>
<reference evidence="3" key="1">
    <citation type="journal article" date="2006" name="PLoS Biol.">
        <title>Macronuclear genome sequence of the ciliate Tetrahymena thermophila, a model eukaryote.</title>
        <authorList>
            <person name="Eisen J.A."/>
            <person name="Coyne R.S."/>
            <person name="Wu M."/>
            <person name="Wu D."/>
            <person name="Thiagarajan M."/>
            <person name="Wortman J.R."/>
            <person name="Badger J.H."/>
            <person name="Ren Q."/>
            <person name="Amedeo P."/>
            <person name="Jones K.M."/>
            <person name="Tallon L.J."/>
            <person name="Delcher A.L."/>
            <person name="Salzberg S.L."/>
            <person name="Silva J.C."/>
            <person name="Haas B.J."/>
            <person name="Majoros W.H."/>
            <person name="Farzad M."/>
            <person name="Carlton J.M."/>
            <person name="Smith R.K. Jr."/>
            <person name="Garg J."/>
            <person name="Pearlman R.E."/>
            <person name="Karrer K.M."/>
            <person name="Sun L."/>
            <person name="Manning G."/>
            <person name="Elde N.C."/>
            <person name="Turkewitz A.P."/>
            <person name="Asai D.J."/>
            <person name="Wilkes D.E."/>
            <person name="Wang Y."/>
            <person name="Cai H."/>
            <person name="Collins K."/>
            <person name="Stewart B.A."/>
            <person name="Lee S.R."/>
            <person name="Wilamowska K."/>
            <person name="Weinberg Z."/>
            <person name="Ruzzo W.L."/>
            <person name="Wloga D."/>
            <person name="Gaertig J."/>
            <person name="Frankel J."/>
            <person name="Tsao C.-C."/>
            <person name="Gorovsky M.A."/>
            <person name="Keeling P.J."/>
            <person name="Waller R.F."/>
            <person name="Patron N.J."/>
            <person name="Cherry J.M."/>
            <person name="Stover N.A."/>
            <person name="Krieger C.J."/>
            <person name="del Toro C."/>
            <person name="Ryder H.F."/>
            <person name="Williamson S.C."/>
            <person name="Barbeau R.A."/>
            <person name="Hamilton E.P."/>
            <person name="Orias E."/>
        </authorList>
    </citation>
    <scope>NUCLEOTIDE SEQUENCE [LARGE SCALE GENOMIC DNA]</scope>
    <source>
        <strain evidence="3">SB210</strain>
    </source>
</reference>
<dbReference type="InParanoid" id="Q22UQ9"/>
<dbReference type="AlphaFoldDB" id="Q22UQ9"/>
<name>Q22UQ9_TETTS</name>
<evidence type="ECO:0000256" key="1">
    <source>
        <dbReference type="SAM" id="Coils"/>
    </source>
</evidence>
<feature type="coiled-coil region" evidence="1">
    <location>
        <begin position="33"/>
        <end position="109"/>
    </location>
</feature>
<dbReference type="EMBL" id="GG662826">
    <property type="protein sequence ID" value="EAR89012.2"/>
    <property type="molecule type" value="Genomic_DNA"/>
</dbReference>
<keyword evidence="3" id="KW-1185">Reference proteome</keyword>
<dbReference type="HOGENOM" id="CLU_396658_0_0_1"/>
<dbReference type="RefSeq" id="XP_001009257.2">
    <property type="nucleotide sequence ID" value="XM_001009257.2"/>
</dbReference>
<gene>
    <name evidence="2" type="ORF">TTHERM_01563110</name>
</gene>
<dbReference type="KEGG" id="tet:TTHERM_01563110"/>
<evidence type="ECO:0000313" key="2">
    <source>
        <dbReference type="EMBL" id="EAR89012.2"/>
    </source>
</evidence>
<organism evidence="2 3">
    <name type="scientific">Tetrahymena thermophila (strain SB210)</name>
    <dbReference type="NCBI Taxonomy" id="312017"/>
    <lineage>
        <taxon>Eukaryota</taxon>
        <taxon>Sar</taxon>
        <taxon>Alveolata</taxon>
        <taxon>Ciliophora</taxon>
        <taxon>Intramacronucleata</taxon>
        <taxon>Oligohymenophorea</taxon>
        <taxon>Hymenostomatida</taxon>
        <taxon>Tetrahymenina</taxon>
        <taxon>Tetrahymenidae</taxon>
        <taxon>Tetrahymena</taxon>
    </lineage>
</organism>
<dbReference type="GeneID" id="7834447"/>